<name>A0A9Q1KMU7_9CARY</name>
<protein>
    <recommendedName>
        <fullName evidence="5">Glycine-rich domain-containing protein 1</fullName>
    </recommendedName>
</protein>
<dbReference type="Proteomes" id="UP001153076">
    <property type="component" value="Unassembled WGS sequence"/>
</dbReference>
<keyword evidence="4" id="KW-1185">Reference proteome</keyword>
<dbReference type="Pfam" id="PF07173">
    <property type="entry name" value="GRDP-like"/>
    <property type="match status" value="1"/>
</dbReference>
<dbReference type="InterPro" id="IPR057458">
    <property type="entry name" value="GRDP_C2"/>
</dbReference>
<evidence type="ECO:0000259" key="1">
    <source>
        <dbReference type="Pfam" id="PF25334"/>
    </source>
</evidence>
<organism evidence="3 4">
    <name type="scientific">Carnegiea gigantea</name>
    <dbReference type="NCBI Taxonomy" id="171969"/>
    <lineage>
        <taxon>Eukaryota</taxon>
        <taxon>Viridiplantae</taxon>
        <taxon>Streptophyta</taxon>
        <taxon>Embryophyta</taxon>
        <taxon>Tracheophyta</taxon>
        <taxon>Spermatophyta</taxon>
        <taxon>Magnoliopsida</taxon>
        <taxon>eudicotyledons</taxon>
        <taxon>Gunneridae</taxon>
        <taxon>Pentapetalae</taxon>
        <taxon>Caryophyllales</taxon>
        <taxon>Cactineae</taxon>
        <taxon>Cactaceae</taxon>
        <taxon>Cactoideae</taxon>
        <taxon>Echinocereeae</taxon>
        <taxon>Carnegiea</taxon>
    </lineage>
</organism>
<dbReference type="InterPro" id="IPR057518">
    <property type="entry name" value="GRDP_C"/>
</dbReference>
<dbReference type="OrthoDB" id="2684236at2759"/>
<accession>A0A9Q1KMU7</accession>
<dbReference type="AlphaFoldDB" id="A0A9Q1KMU7"/>
<proteinExistence type="predicted"/>
<comment type="caution">
    <text evidence="3">The sequence shown here is derived from an EMBL/GenBank/DDBJ whole genome shotgun (WGS) entry which is preliminary data.</text>
</comment>
<dbReference type="Pfam" id="PF25335">
    <property type="entry name" value="GRDP_C"/>
    <property type="match status" value="1"/>
</dbReference>
<dbReference type="EMBL" id="JAKOGI010000057">
    <property type="protein sequence ID" value="KAJ8446288.1"/>
    <property type="molecule type" value="Genomic_DNA"/>
</dbReference>
<evidence type="ECO:0000259" key="2">
    <source>
        <dbReference type="Pfam" id="PF25335"/>
    </source>
</evidence>
<evidence type="ECO:0008006" key="5">
    <source>
        <dbReference type="Google" id="ProtNLM"/>
    </source>
</evidence>
<sequence length="710" mass="79961">MKDHQKGQDVEWSKAQKIAVSVDLIPAAKQLLQFLAAIDRNRHLYQGPTLDRAIHRYQNCWLPLLAKQAEFDVLEGPLVVPLDCEWIWHCHRLNPTCYKADCKHRYGRILDNFNIVSTIQGTLSKQTEEIWTRMYPDEPFQLDLSSPCLESYEVNKLANAQDSTDYDLASAVKRQSPFFYQVARPFMGNEIFLKEAVARYKGFLHLIKRNKEKSIRQFCVPTFDIDLIWHAHQLHPALYCKDTTAIFGMVLEHDDTNPDRTEGTKLDVGFMETTKQWEEVYGLRYWRAGTMYRGNAPSSIAIDARVLEEVPDNVASDKVGDSLVHLPKKMLTEVLLEIVEVKGIPEGHGDDGFVLFSKQYKNLHHTTKKKLSISSELGKKQVASFQCESTAELIFELMSNRSSTQTGISSRVTLGGTSISMTKFVNLEQALFIDSWFELSPSAETTNRKPISLRVSISFTPPFGARYVLNMVPSQGLNGSHTSVLDEACNQVIGLYMRQGKTGEEEVIGILGSEGPRILAKDTGKGWSLVDSLWDLRPQSQPSKQVYELRGKKKVIIMPGIKSDYETEYNRQEDEQNFITAVEFSPQQPYGKAVALFNLKSGFLEIKEDWFLTPGFISAYILRNILISKSGFKPTEMSEVWAAVEEDVVVDAAEQEHVEEDVVEVPVGAMLAAEDVVEVLVVAVLVVEDNVVDLVQAGPLGSSMKLAVHL</sequence>
<feature type="domain" description="GRDP C2" evidence="1">
    <location>
        <begin position="328"/>
        <end position="461"/>
    </location>
</feature>
<reference evidence="3" key="1">
    <citation type="submission" date="2022-04" db="EMBL/GenBank/DDBJ databases">
        <title>Carnegiea gigantea Genome sequencing and assembly v2.</title>
        <authorList>
            <person name="Copetti D."/>
            <person name="Sanderson M.J."/>
            <person name="Burquez A."/>
            <person name="Wojciechowski M.F."/>
        </authorList>
    </citation>
    <scope>NUCLEOTIDE SEQUENCE</scope>
    <source>
        <strain evidence="3">SGP5-SGP5p</strain>
        <tissue evidence="3">Aerial part</tissue>
    </source>
</reference>
<evidence type="ECO:0000313" key="4">
    <source>
        <dbReference type="Proteomes" id="UP001153076"/>
    </source>
</evidence>
<feature type="domain" description="GRPD C-terminal" evidence="2">
    <location>
        <begin position="484"/>
        <end position="606"/>
    </location>
</feature>
<dbReference type="Pfam" id="PF25334">
    <property type="entry name" value="C2_GRDP"/>
    <property type="match status" value="1"/>
</dbReference>
<gene>
    <name evidence="3" type="ORF">Cgig2_005819</name>
</gene>
<dbReference type="PANTHER" id="PTHR34365:SF15">
    <property type="entry name" value="GLYCINE-RICH DOMAIN-CONTAINING PROTEIN 1"/>
    <property type="match status" value="1"/>
</dbReference>
<dbReference type="PANTHER" id="PTHR34365">
    <property type="entry name" value="ENOLASE (DUF1399)"/>
    <property type="match status" value="1"/>
</dbReference>
<dbReference type="InterPro" id="IPR009836">
    <property type="entry name" value="GRDP-like"/>
</dbReference>
<evidence type="ECO:0000313" key="3">
    <source>
        <dbReference type="EMBL" id="KAJ8446288.1"/>
    </source>
</evidence>